<dbReference type="Proteomes" id="UP000317839">
    <property type="component" value="Unassembled WGS sequence"/>
</dbReference>
<organism evidence="3 4">
    <name type="scientific">Aliikangiella marina</name>
    <dbReference type="NCBI Taxonomy" id="1712262"/>
    <lineage>
        <taxon>Bacteria</taxon>
        <taxon>Pseudomonadati</taxon>
        <taxon>Pseudomonadota</taxon>
        <taxon>Gammaproteobacteria</taxon>
        <taxon>Oceanospirillales</taxon>
        <taxon>Pleioneaceae</taxon>
        <taxon>Aliikangiella</taxon>
    </lineage>
</organism>
<comment type="caution">
    <text evidence="3">The sequence shown here is derived from an EMBL/GenBank/DDBJ whole genome shotgun (WGS) entry which is preliminary data.</text>
</comment>
<feature type="region of interest" description="Disordered" evidence="1">
    <location>
        <begin position="214"/>
        <end position="257"/>
    </location>
</feature>
<keyword evidence="4" id="KW-1185">Reference proteome</keyword>
<gene>
    <name evidence="3" type="ORF">FLL45_14985</name>
</gene>
<feature type="compositionally biased region" description="Low complexity" evidence="1">
    <location>
        <begin position="334"/>
        <end position="351"/>
    </location>
</feature>
<proteinExistence type="predicted"/>
<dbReference type="AlphaFoldDB" id="A0A545T6C5"/>
<evidence type="ECO:0000256" key="1">
    <source>
        <dbReference type="SAM" id="MobiDB-lite"/>
    </source>
</evidence>
<protein>
    <submittedName>
        <fullName evidence="3">Uncharacterized protein</fullName>
    </submittedName>
</protein>
<name>A0A545T6C5_9GAMM</name>
<evidence type="ECO:0000313" key="4">
    <source>
        <dbReference type="Proteomes" id="UP000317839"/>
    </source>
</evidence>
<reference evidence="3 4" key="1">
    <citation type="submission" date="2019-06" db="EMBL/GenBank/DDBJ databases">
        <title>Draft genome of Aliikangiella marina GYP-15.</title>
        <authorList>
            <person name="Wang G."/>
        </authorList>
    </citation>
    <scope>NUCLEOTIDE SEQUENCE [LARGE SCALE GENOMIC DNA]</scope>
    <source>
        <strain evidence="3 4">GYP-15</strain>
    </source>
</reference>
<feature type="compositionally biased region" description="Low complexity" evidence="1">
    <location>
        <begin position="272"/>
        <end position="300"/>
    </location>
</feature>
<evidence type="ECO:0000313" key="3">
    <source>
        <dbReference type="EMBL" id="TQV72774.1"/>
    </source>
</evidence>
<dbReference type="EMBL" id="VIKR01000004">
    <property type="protein sequence ID" value="TQV72774.1"/>
    <property type="molecule type" value="Genomic_DNA"/>
</dbReference>
<feature type="region of interest" description="Disordered" evidence="1">
    <location>
        <begin position="323"/>
        <end position="352"/>
    </location>
</feature>
<accession>A0A545T6C5</accession>
<sequence length="467" mass="51482">MVVLKYFKNLVSSLSIVGFAMASSTVHGFNEQCEEVAKVLKAKTNKYAQIIDTRRYNLQLAPASQGGQDNVDTLLKLPSADRCQATWTQGRDKFSYMCDWRNSDKEESARNLNIIGDIIEKCVVESNLTYDRVNPKTVGNLSFITFYFEKATNLKIVLMKFGSQIKSNFEFSGNQQVKPRSQVATNGQFDSNAQWPSANNAVANAERTRLENQQRARQAQAEKDKQAAARLAEQRAEQERLEQARLDREKQQAEEKLAEQQQLQQIVQQLPPQSTVPGAAQTTQAQAEQTAQAQSPQAEPGVESGAIVASVGDSAVTAAPGAAAASGLVDEDSPSAGESSPESSVVNSEPPLLDPSKTRCWYFASYSSAYQEEDTDDAKSFGAVLLSNVAYVDVDYNEDLEQAMKQRLATKAETAWETIKPNPAYVYYNSQAFGHLSCDEDAKGRMETIHETMQSVDWVGAFETTVD</sequence>
<feature type="signal peptide" evidence="2">
    <location>
        <begin position="1"/>
        <end position="22"/>
    </location>
</feature>
<keyword evidence="2" id="KW-0732">Signal</keyword>
<feature type="region of interest" description="Disordered" evidence="1">
    <location>
        <begin position="174"/>
        <end position="197"/>
    </location>
</feature>
<feature type="region of interest" description="Disordered" evidence="1">
    <location>
        <begin position="272"/>
        <end position="304"/>
    </location>
</feature>
<evidence type="ECO:0000256" key="2">
    <source>
        <dbReference type="SAM" id="SignalP"/>
    </source>
</evidence>
<feature type="chain" id="PRO_5021871385" evidence="2">
    <location>
        <begin position="23"/>
        <end position="467"/>
    </location>
</feature>
<dbReference type="RefSeq" id="WP_142942885.1">
    <property type="nucleotide sequence ID" value="NZ_VIKR01000004.1"/>
</dbReference>